<protein>
    <submittedName>
        <fullName evidence="2">Uncharacterized protein</fullName>
    </submittedName>
</protein>
<evidence type="ECO:0000313" key="3">
    <source>
        <dbReference type="Proteomes" id="UP000297245"/>
    </source>
</evidence>
<evidence type="ECO:0000256" key="1">
    <source>
        <dbReference type="SAM" id="MobiDB-lite"/>
    </source>
</evidence>
<proteinExistence type="predicted"/>
<sequence length="119" mass="12833">MLQPDTSSSASSFHLPAYPPCPPSSFRSGLCMTIPHSPPYIITTRTPPTTPTSAPTPSEPENLLYPYAGPPPSTNSSWSRSKSTKLLLHRQPTRSIRRFEETARGALPPCPLLPVGPPA</sequence>
<dbReference type="Proteomes" id="UP000297245">
    <property type="component" value="Unassembled WGS sequence"/>
</dbReference>
<dbReference type="AlphaFoldDB" id="A0A4S8KQ49"/>
<name>A0A4S8KQ49_DENBC</name>
<feature type="region of interest" description="Disordered" evidence="1">
    <location>
        <begin position="100"/>
        <end position="119"/>
    </location>
</feature>
<gene>
    <name evidence="2" type="ORF">K435DRAFT_877481</name>
</gene>
<reference evidence="2 3" key="1">
    <citation type="journal article" date="2019" name="Nat. Ecol. Evol.">
        <title>Megaphylogeny resolves global patterns of mushroom evolution.</title>
        <authorList>
            <person name="Varga T."/>
            <person name="Krizsan K."/>
            <person name="Foldi C."/>
            <person name="Dima B."/>
            <person name="Sanchez-Garcia M."/>
            <person name="Sanchez-Ramirez S."/>
            <person name="Szollosi G.J."/>
            <person name="Szarkandi J.G."/>
            <person name="Papp V."/>
            <person name="Albert L."/>
            <person name="Andreopoulos W."/>
            <person name="Angelini C."/>
            <person name="Antonin V."/>
            <person name="Barry K.W."/>
            <person name="Bougher N.L."/>
            <person name="Buchanan P."/>
            <person name="Buyck B."/>
            <person name="Bense V."/>
            <person name="Catcheside P."/>
            <person name="Chovatia M."/>
            <person name="Cooper J."/>
            <person name="Damon W."/>
            <person name="Desjardin D."/>
            <person name="Finy P."/>
            <person name="Geml J."/>
            <person name="Haridas S."/>
            <person name="Hughes K."/>
            <person name="Justo A."/>
            <person name="Karasinski D."/>
            <person name="Kautmanova I."/>
            <person name="Kiss B."/>
            <person name="Kocsube S."/>
            <person name="Kotiranta H."/>
            <person name="LaButti K.M."/>
            <person name="Lechner B.E."/>
            <person name="Liimatainen K."/>
            <person name="Lipzen A."/>
            <person name="Lukacs Z."/>
            <person name="Mihaltcheva S."/>
            <person name="Morgado L.N."/>
            <person name="Niskanen T."/>
            <person name="Noordeloos M.E."/>
            <person name="Ohm R.A."/>
            <person name="Ortiz-Santana B."/>
            <person name="Ovrebo C."/>
            <person name="Racz N."/>
            <person name="Riley R."/>
            <person name="Savchenko A."/>
            <person name="Shiryaev A."/>
            <person name="Soop K."/>
            <person name="Spirin V."/>
            <person name="Szebenyi C."/>
            <person name="Tomsovsky M."/>
            <person name="Tulloss R.E."/>
            <person name="Uehling J."/>
            <person name="Grigoriev I.V."/>
            <person name="Vagvolgyi C."/>
            <person name="Papp T."/>
            <person name="Martin F.M."/>
            <person name="Miettinen O."/>
            <person name="Hibbett D.S."/>
            <person name="Nagy L.G."/>
        </authorList>
    </citation>
    <scope>NUCLEOTIDE SEQUENCE [LARGE SCALE GENOMIC DNA]</scope>
    <source>
        <strain evidence="2 3">CBS 962.96</strain>
    </source>
</reference>
<evidence type="ECO:0000313" key="2">
    <source>
        <dbReference type="EMBL" id="THU77723.1"/>
    </source>
</evidence>
<keyword evidence="3" id="KW-1185">Reference proteome</keyword>
<organism evidence="2 3">
    <name type="scientific">Dendrothele bispora (strain CBS 962.96)</name>
    <dbReference type="NCBI Taxonomy" id="1314807"/>
    <lineage>
        <taxon>Eukaryota</taxon>
        <taxon>Fungi</taxon>
        <taxon>Dikarya</taxon>
        <taxon>Basidiomycota</taxon>
        <taxon>Agaricomycotina</taxon>
        <taxon>Agaricomycetes</taxon>
        <taxon>Agaricomycetidae</taxon>
        <taxon>Agaricales</taxon>
        <taxon>Agaricales incertae sedis</taxon>
        <taxon>Dendrothele</taxon>
    </lineage>
</organism>
<feature type="region of interest" description="Disordered" evidence="1">
    <location>
        <begin position="41"/>
        <end position="88"/>
    </location>
</feature>
<dbReference type="EMBL" id="ML180354">
    <property type="protein sequence ID" value="THU77723.1"/>
    <property type="molecule type" value="Genomic_DNA"/>
</dbReference>
<feature type="compositionally biased region" description="Pro residues" evidence="1">
    <location>
        <begin position="108"/>
        <end position="119"/>
    </location>
</feature>
<accession>A0A4S8KQ49</accession>
<feature type="compositionally biased region" description="Low complexity" evidence="1">
    <location>
        <begin position="41"/>
        <end position="56"/>
    </location>
</feature>